<keyword evidence="3" id="KW-1185">Reference proteome</keyword>
<comment type="caution">
    <text evidence="2">The sequence shown here is derived from an EMBL/GenBank/DDBJ whole genome shotgun (WGS) entry which is preliminary data.</text>
</comment>
<dbReference type="Proteomes" id="UP000789901">
    <property type="component" value="Unassembled WGS sequence"/>
</dbReference>
<accession>A0ABN7WFX5</accession>
<organism evidence="2 3">
    <name type="scientific">Gigaspora margarita</name>
    <dbReference type="NCBI Taxonomy" id="4874"/>
    <lineage>
        <taxon>Eukaryota</taxon>
        <taxon>Fungi</taxon>
        <taxon>Fungi incertae sedis</taxon>
        <taxon>Mucoromycota</taxon>
        <taxon>Glomeromycotina</taxon>
        <taxon>Glomeromycetes</taxon>
        <taxon>Diversisporales</taxon>
        <taxon>Gigasporaceae</taxon>
        <taxon>Gigaspora</taxon>
    </lineage>
</organism>
<dbReference type="EMBL" id="CAJVQB010043265">
    <property type="protein sequence ID" value="CAG8831045.1"/>
    <property type="molecule type" value="Genomic_DNA"/>
</dbReference>
<reference evidence="2 3" key="1">
    <citation type="submission" date="2021-06" db="EMBL/GenBank/DDBJ databases">
        <authorList>
            <person name="Kallberg Y."/>
            <person name="Tangrot J."/>
            <person name="Rosling A."/>
        </authorList>
    </citation>
    <scope>NUCLEOTIDE SEQUENCE [LARGE SCALE GENOMIC DNA]</scope>
    <source>
        <strain evidence="2 3">120-4 pot B 10/14</strain>
    </source>
</reference>
<evidence type="ECO:0000313" key="2">
    <source>
        <dbReference type="EMBL" id="CAG8831045.1"/>
    </source>
</evidence>
<protein>
    <submittedName>
        <fullName evidence="2">24731_t:CDS:1</fullName>
    </submittedName>
</protein>
<feature type="compositionally biased region" description="Low complexity" evidence="1">
    <location>
        <begin position="73"/>
        <end position="85"/>
    </location>
</feature>
<name>A0ABN7WFX5_GIGMA</name>
<feature type="region of interest" description="Disordered" evidence="1">
    <location>
        <begin position="63"/>
        <end position="91"/>
    </location>
</feature>
<gene>
    <name evidence="2" type="ORF">GMARGA_LOCUS30539</name>
</gene>
<feature type="non-terminal residue" evidence="2">
    <location>
        <position position="1"/>
    </location>
</feature>
<evidence type="ECO:0000256" key="1">
    <source>
        <dbReference type="SAM" id="MobiDB-lite"/>
    </source>
</evidence>
<sequence length="404" mass="46981">RTPNSNPYAEYRSLTRTMDNNINDSTTNPIYNQTLQHAANWLAENNLYLYSFANLLLQTNQNNPFPRAQHAQTNTETSPNTNSTSYLYDRGNDENPYYDDTIMKYMHRPLTPEFENLTYPQYFEQYSITSSRPSIPCTIHQLYFYQQLLLNHPARSETVYKTNPNQTYCNKFLSLFPDFLTNIQNQTTTTYNSRLTCLNNNFNEILNRLLNSLANQLSTNLHEIIHSQLNNLKIFPHIFLLTATLELPPDQYKALLTIFIYMDKADNSTPWDTIYTNRMFKQKTNLLLTVRLQPDARVIYLNNSLIQHNICNGTVDVITDIDPKNQSVRIAFSIRGLTLPKVSFALDDNIFSHSQVYVALSRCSIWDNVEISYLDDSVFAADDNIIVEYQRLENITRTNSTLFL</sequence>
<proteinExistence type="predicted"/>
<evidence type="ECO:0000313" key="3">
    <source>
        <dbReference type="Proteomes" id="UP000789901"/>
    </source>
</evidence>